<evidence type="ECO:0000256" key="2">
    <source>
        <dbReference type="SAM" id="Phobius"/>
    </source>
</evidence>
<dbReference type="EMBL" id="JACCCC010000001">
    <property type="protein sequence ID" value="NYE47114.1"/>
    <property type="molecule type" value="Genomic_DNA"/>
</dbReference>
<organism evidence="3 4">
    <name type="scientific">Spinactinospora alkalitolerans</name>
    <dbReference type="NCBI Taxonomy" id="687207"/>
    <lineage>
        <taxon>Bacteria</taxon>
        <taxon>Bacillati</taxon>
        <taxon>Actinomycetota</taxon>
        <taxon>Actinomycetes</taxon>
        <taxon>Streptosporangiales</taxon>
        <taxon>Nocardiopsidaceae</taxon>
        <taxon>Spinactinospora</taxon>
    </lineage>
</organism>
<feature type="transmembrane region" description="Helical" evidence="2">
    <location>
        <begin position="6"/>
        <end position="25"/>
    </location>
</feature>
<evidence type="ECO:0000256" key="1">
    <source>
        <dbReference type="SAM" id="MobiDB-lite"/>
    </source>
</evidence>
<name>A0A852TYP9_9ACTN</name>
<gene>
    <name evidence="3" type="ORF">HDA32_002234</name>
</gene>
<keyword evidence="2" id="KW-0812">Transmembrane</keyword>
<sequence length="53" mass="5440">MNGFRLVMGIGAGAALTALAIAAFLPRRQRRAAPSPPRTQAGNLVPVGGPESR</sequence>
<comment type="caution">
    <text evidence="3">The sequence shown here is derived from an EMBL/GenBank/DDBJ whole genome shotgun (WGS) entry which is preliminary data.</text>
</comment>
<evidence type="ECO:0000313" key="3">
    <source>
        <dbReference type="EMBL" id="NYE47114.1"/>
    </source>
</evidence>
<dbReference type="AlphaFoldDB" id="A0A852TYP9"/>
<evidence type="ECO:0000313" key="4">
    <source>
        <dbReference type="Proteomes" id="UP000589036"/>
    </source>
</evidence>
<keyword evidence="2" id="KW-1133">Transmembrane helix</keyword>
<dbReference type="RefSeq" id="WP_179643115.1">
    <property type="nucleotide sequence ID" value="NZ_BAAAYY010000009.1"/>
</dbReference>
<proteinExistence type="predicted"/>
<protein>
    <submittedName>
        <fullName evidence="3">Uncharacterized protein</fullName>
    </submittedName>
</protein>
<keyword evidence="2" id="KW-0472">Membrane</keyword>
<accession>A0A852TYP9</accession>
<dbReference type="Proteomes" id="UP000589036">
    <property type="component" value="Unassembled WGS sequence"/>
</dbReference>
<feature type="region of interest" description="Disordered" evidence="1">
    <location>
        <begin position="29"/>
        <end position="53"/>
    </location>
</feature>
<reference evidence="3 4" key="1">
    <citation type="submission" date="2020-07" db="EMBL/GenBank/DDBJ databases">
        <title>Sequencing the genomes of 1000 actinobacteria strains.</title>
        <authorList>
            <person name="Klenk H.-P."/>
        </authorList>
    </citation>
    <scope>NUCLEOTIDE SEQUENCE [LARGE SCALE GENOMIC DNA]</scope>
    <source>
        <strain evidence="3 4">CXB654</strain>
    </source>
</reference>
<keyword evidence="4" id="KW-1185">Reference proteome</keyword>